<reference evidence="2 3" key="1">
    <citation type="submission" date="2019-03" db="EMBL/GenBank/DDBJ databases">
        <authorList>
            <person name="Che Y."/>
            <person name="Zhou L."/>
        </authorList>
    </citation>
    <scope>NUCLEOTIDE SEQUENCE [LARGE SCALE GENOMIC DNA]</scope>
    <source>
        <strain evidence="2 3">AIFJ1607</strain>
    </source>
</reference>
<proteinExistence type="predicted"/>
<evidence type="ECO:0000256" key="1">
    <source>
        <dbReference type="SAM" id="SignalP"/>
    </source>
</evidence>
<keyword evidence="3" id="KW-1185">Reference proteome</keyword>
<dbReference type="Proteomes" id="UP000294444">
    <property type="component" value="Chromosome"/>
</dbReference>
<dbReference type="Pfam" id="PF08238">
    <property type="entry name" value="Sel1"/>
    <property type="match status" value="2"/>
</dbReference>
<keyword evidence="1" id="KW-0732">Signal</keyword>
<dbReference type="InterPro" id="IPR006597">
    <property type="entry name" value="Sel1-like"/>
</dbReference>
<dbReference type="PANTHER" id="PTHR11102:SF160">
    <property type="entry name" value="ERAD-ASSOCIATED E3 UBIQUITIN-PROTEIN LIGASE COMPONENT HRD3"/>
    <property type="match status" value="1"/>
</dbReference>
<gene>
    <name evidence="2" type="ORF">EXH44_00565</name>
</gene>
<evidence type="ECO:0000313" key="3">
    <source>
        <dbReference type="Proteomes" id="UP000294444"/>
    </source>
</evidence>
<dbReference type="Gene3D" id="1.25.40.10">
    <property type="entry name" value="Tetratricopeptide repeat domain"/>
    <property type="match status" value="1"/>
</dbReference>
<feature type="chain" id="PRO_5020637803" evidence="1">
    <location>
        <begin position="24"/>
        <end position="181"/>
    </location>
</feature>
<dbReference type="EMBL" id="CP038145">
    <property type="protein sequence ID" value="QBQ62829.1"/>
    <property type="molecule type" value="Genomic_DNA"/>
</dbReference>
<organism evidence="2 3">
    <name type="scientific">Actinobacillus indolicus</name>
    <dbReference type="NCBI Taxonomy" id="51049"/>
    <lineage>
        <taxon>Bacteria</taxon>
        <taxon>Pseudomonadati</taxon>
        <taxon>Pseudomonadota</taxon>
        <taxon>Gammaproteobacteria</taxon>
        <taxon>Pasteurellales</taxon>
        <taxon>Pasteurellaceae</taxon>
        <taxon>Actinobacillus</taxon>
    </lineage>
</organism>
<protein>
    <submittedName>
        <fullName evidence="2">Sel1 repeat family protein</fullName>
    </submittedName>
</protein>
<dbReference type="KEGG" id="aio:EXH44_00565"/>
<dbReference type="InterPro" id="IPR011990">
    <property type="entry name" value="TPR-like_helical_dom_sf"/>
</dbReference>
<dbReference type="PANTHER" id="PTHR11102">
    <property type="entry name" value="SEL-1-LIKE PROTEIN"/>
    <property type="match status" value="1"/>
</dbReference>
<dbReference type="SMART" id="SM00671">
    <property type="entry name" value="SEL1"/>
    <property type="match status" value="2"/>
</dbReference>
<accession>A0A4P7CH31</accession>
<dbReference type="InterPro" id="IPR050767">
    <property type="entry name" value="Sel1_AlgK"/>
</dbReference>
<dbReference type="RefSeq" id="WP_162855844.1">
    <property type="nucleotide sequence ID" value="NZ_CP038145.1"/>
</dbReference>
<dbReference type="AlphaFoldDB" id="A0A4P7CH31"/>
<sequence length="181" mass="20795">MKKIKKYIVVASLSLFLPNMGLAQNTTKSEIQNIDSLLYPDDISKQKNGLNEVEKLAEKGSFYAQVALAQYFELSTPPNYKKAIYWREKAADMHNDMISAGFILDYYHKGLIDGFDDKKLFKWHKYFVDEHHLDRFAYFVGTGYLYGRGVEPNKALAKKYLTIASEYGITEAKELLIGIDK</sequence>
<name>A0A4P7CH31_9PAST</name>
<dbReference type="SUPFAM" id="SSF81901">
    <property type="entry name" value="HCP-like"/>
    <property type="match status" value="1"/>
</dbReference>
<evidence type="ECO:0000313" key="2">
    <source>
        <dbReference type="EMBL" id="QBQ62829.1"/>
    </source>
</evidence>
<feature type="signal peptide" evidence="1">
    <location>
        <begin position="1"/>
        <end position="23"/>
    </location>
</feature>